<reference evidence="2 3" key="1">
    <citation type="submission" date="2024-05" db="EMBL/GenBank/DDBJ databases">
        <title>Genome sequencing and assembly of Indian major carp, Cirrhinus mrigala (Hamilton, 1822).</title>
        <authorList>
            <person name="Mohindra V."/>
            <person name="Chowdhury L.M."/>
            <person name="Lal K."/>
            <person name="Jena J.K."/>
        </authorList>
    </citation>
    <scope>NUCLEOTIDE SEQUENCE [LARGE SCALE GENOMIC DNA]</scope>
    <source>
        <strain evidence="2">CM1030</strain>
        <tissue evidence="2">Blood</tissue>
    </source>
</reference>
<comment type="caution">
    <text evidence="2">The sequence shown here is derived from an EMBL/GenBank/DDBJ whole genome shotgun (WGS) entry which is preliminary data.</text>
</comment>
<sequence>MMMMWLFVIELLDVVTHTVDELGLEWDSKVAQNQAQSKLDDGPLPFFQDLHHEVSKSKQPFLVRITAADIATISKMVEHGYEAMPAMEESLAAHLAPSSAHGLCFLLNHVG</sequence>
<protein>
    <submittedName>
        <fullName evidence="2">Uncharacterized protein</fullName>
    </submittedName>
</protein>
<dbReference type="Proteomes" id="UP001529510">
    <property type="component" value="Unassembled WGS sequence"/>
</dbReference>
<dbReference type="AlphaFoldDB" id="A0ABD0P3R9"/>
<keyword evidence="1" id="KW-0732">Signal</keyword>
<proteinExistence type="predicted"/>
<accession>A0ABD0P3R9</accession>
<keyword evidence="3" id="KW-1185">Reference proteome</keyword>
<gene>
    <name evidence="2" type="ORF">M9458_036687</name>
</gene>
<organism evidence="2 3">
    <name type="scientific">Cirrhinus mrigala</name>
    <name type="common">Mrigala</name>
    <dbReference type="NCBI Taxonomy" id="683832"/>
    <lineage>
        <taxon>Eukaryota</taxon>
        <taxon>Metazoa</taxon>
        <taxon>Chordata</taxon>
        <taxon>Craniata</taxon>
        <taxon>Vertebrata</taxon>
        <taxon>Euteleostomi</taxon>
        <taxon>Actinopterygii</taxon>
        <taxon>Neopterygii</taxon>
        <taxon>Teleostei</taxon>
        <taxon>Ostariophysi</taxon>
        <taxon>Cypriniformes</taxon>
        <taxon>Cyprinidae</taxon>
        <taxon>Labeoninae</taxon>
        <taxon>Labeonini</taxon>
        <taxon>Cirrhinus</taxon>
    </lineage>
</organism>
<dbReference type="EMBL" id="JAMKFB020000018">
    <property type="protein sequence ID" value="KAL0168465.1"/>
    <property type="molecule type" value="Genomic_DNA"/>
</dbReference>
<evidence type="ECO:0000313" key="3">
    <source>
        <dbReference type="Proteomes" id="UP001529510"/>
    </source>
</evidence>
<feature type="chain" id="PRO_5044806859" evidence="1">
    <location>
        <begin position="19"/>
        <end position="111"/>
    </location>
</feature>
<feature type="non-terminal residue" evidence="2">
    <location>
        <position position="111"/>
    </location>
</feature>
<evidence type="ECO:0000256" key="1">
    <source>
        <dbReference type="SAM" id="SignalP"/>
    </source>
</evidence>
<name>A0ABD0P3R9_CIRMR</name>
<evidence type="ECO:0000313" key="2">
    <source>
        <dbReference type="EMBL" id="KAL0168465.1"/>
    </source>
</evidence>
<feature type="signal peptide" evidence="1">
    <location>
        <begin position="1"/>
        <end position="18"/>
    </location>
</feature>